<reference evidence="2" key="1">
    <citation type="submission" date="2025-08" db="UniProtKB">
        <authorList>
            <consortium name="RefSeq"/>
        </authorList>
    </citation>
    <scope>IDENTIFICATION</scope>
    <source>
        <strain evidence="2">Quisiro</strain>
        <tissue evidence="2">Liver</tissue>
    </source>
</reference>
<dbReference type="GO" id="GO:0032543">
    <property type="term" value="P:mitochondrial translation"/>
    <property type="evidence" value="ECO:0007669"/>
    <property type="project" value="InterPro"/>
</dbReference>
<accession>A0A2I4AXB3</accession>
<dbReference type="InterPro" id="IPR009069">
    <property type="entry name" value="Cys_alpha_HP_mot_SF"/>
</dbReference>
<dbReference type="InterPro" id="IPR033620">
    <property type="entry name" value="Ribosomal_mS37_met"/>
</dbReference>
<dbReference type="GO" id="GO:0005654">
    <property type="term" value="C:nucleoplasm"/>
    <property type="evidence" value="ECO:0007669"/>
    <property type="project" value="TreeGrafter"/>
</dbReference>
<evidence type="ECO:0000313" key="2">
    <source>
        <dbReference type="RefSeq" id="XP_013860142.1"/>
    </source>
</evidence>
<dbReference type="InParanoid" id="A0A2I4AXB3"/>
<name>A0A2I4AXB3_AUSLI</name>
<protein>
    <submittedName>
        <fullName evidence="2">Small ribosomal subunit protein mS37</fullName>
    </submittedName>
</protein>
<dbReference type="AlphaFoldDB" id="A0A2I4AXB3"/>
<dbReference type="PANTHER" id="PTHR31278">
    <property type="entry name" value="CHCHD1"/>
    <property type="match status" value="1"/>
</dbReference>
<organism evidence="1 2">
    <name type="scientific">Austrofundulus limnaeus</name>
    <name type="common">Annual killifish</name>
    <dbReference type="NCBI Taxonomy" id="52670"/>
    <lineage>
        <taxon>Eukaryota</taxon>
        <taxon>Metazoa</taxon>
        <taxon>Chordata</taxon>
        <taxon>Craniata</taxon>
        <taxon>Vertebrata</taxon>
        <taxon>Euteleostomi</taxon>
        <taxon>Actinopterygii</taxon>
        <taxon>Neopterygii</taxon>
        <taxon>Teleostei</taxon>
        <taxon>Neoteleostei</taxon>
        <taxon>Acanthomorphata</taxon>
        <taxon>Ovalentaria</taxon>
        <taxon>Atherinomorphae</taxon>
        <taxon>Cyprinodontiformes</taxon>
        <taxon>Rivulidae</taxon>
        <taxon>Austrofundulus</taxon>
    </lineage>
</organism>
<keyword evidence="1" id="KW-1185">Reference proteome</keyword>
<proteinExistence type="predicted"/>
<sequence length="124" mass="14115">MVTPSPGTIQFQEKVRKLLSRYKKKPVLKPNKPLVLQDRVSSRSVDKGDATCLTEMSVMMACWKENNFVDTFCSREIDTFYTCVNKVLEARKNKSEQGSTTKGRLTPKQATTLLKRFPNPVTEV</sequence>
<dbReference type="GO" id="GO:0005761">
    <property type="term" value="C:mitochondrial ribosome"/>
    <property type="evidence" value="ECO:0007669"/>
    <property type="project" value="InterPro"/>
</dbReference>
<dbReference type="FunCoup" id="A0A2I4AXB3">
    <property type="interactions" value="1133"/>
</dbReference>
<dbReference type="Proteomes" id="UP000192220">
    <property type="component" value="Unplaced"/>
</dbReference>
<dbReference type="RefSeq" id="XP_013860142.1">
    <property type="nucleotide sequence ID" value="XM_014004688.1"/>
</dbReference>
<dbReference type="OrthoDB" id="5825849at2759"/>
<dbReference type="GeneID" id="106515045"/>
<dbReference type="PANTHER" id="PTHR31278:SF2">
    <property type="entry name" value="SMALL RIBOSOMAL SUBUNIT PROTEIN MS37"/>
    <property type="match status" value="1"/>
</dbReference>
<dbReference type="CTD" id="118487"/>
<dbReference type="STRING" id="52670.A0A2I4AXB3"/>
<dbReference type="KEGG" id="alim:106515045"/>
<evidence type="ECO:0000313" key="1">
    <source>
        <dbReference type="Proteomes" id="UP000192220"/>
    </source>
</evidence>
<dbReference type="GO" id="GO:0003723">
    <property type="term" value="F:RNA binding"/>
    <property type="evidence" value="ECO:0007669"/>
    <property type="project" value="TreeGrafter"/>
</dbReference>
<gene>
    <name evidence="2" type="primary">chchd1</name>
</gene>
<dbReference type="SUPFAM" id="SSF47072">
    <property type="entry name" value="Cysteine alpha-hairpin motif"/>
    <property type="match status" value="1"/>
</dbReference>